<dbReference type="EMBL" id="AF404306">
    <property type="protein sequence ID" value="AAK84276.1"/>
    <property type="molecule type" value="Genomic_DNA"/>
</dbReference>
<dbReference type="GeneID" id="803657"/>
<accession>Q950N2</accession>
<sequence>LVGPNYLINYWNELETSVLHAFSILFIRNKSIGDKFSLETKYQKYYSSYPESPTSKVYPSSIYCPVPPLNSIKLVPLSPHNIPGLEHLTSEFLAWLSGFTDAEGCFQIVKNRSGASFRFVIGTHVDDRPLLEYLMSQLNTGTITNSKNMSYWTTTRISHFEKVILPIFNAFPLQGIKSLDFKDLEYAFINRNTLGTDYLLDFRKGMNKGRIDTTNYPFQPLNINPYWLLGFVEGDGSFISKFNSRNSYFSISQNIRNQILIYEIKNFLYNLGKMQNINFNLKVYNFKNGQVSLEITDMSILIPLFYSLRPFFLSRKQIDFDRFFIVVQGKANNLLKLENGKDILMRVAENTNNNRYSTFKGKNIFLLPTQKEIDMLFLDLINRGSLKSCGGRDTFFFHKCKLIELELILIV</sequence>
<dbReference type="GO" id="GO:0004519">
    <property type="term" value="F:endonuclease activity"/>
    <property type="evidence" value="ECO:0007669"/>
    <property type="project" value="InterPro"/>
</dbReference>
<dbReference type="AlphaFoldDB" id="Q950N2"/>
<proteinExistence type="predicted"/>
<gene>
    <name evidence="2" type="primary">orf411</name>
</gene>
<dbReference type="InterPro" id="IPR027434">
    <property type="entry name" value="Homing_endonucl"/>
</dbReference>
<organism evidence="2">
    <name type="scientific">Rhizophydium sp. 136</name>
    <dbReference type="NCBI Taxonomy" id="60187"/>
    <lineage>
        <taxon>Eukaryota</taxon>
        <taxon>Fungi</taxon>
        <taxon>Fungi incertae sedis</taxon>
        <taxon>Chytridiomycota</taxon>
        <taxon>Chytridiomycota incertae sedis</taxon>
        <taxon>Chytridiomycetes</taxon>
        <taxon>Rhizophydiales</taxon>
        <taxon>Rhizophydiaceae</taxon>
        <taxon>Rhizophydium</taxon>
    </lineage>
</organism>
<reference evidence="2" key="1">
    <citation type="submission" date="2001-07" db="EMBL/GenBank/DDBJ databases">
        <authorList>
            <person name="Lang F.B.F."/>
        </authorList>
    </citation>
    <scope>NUCLEOTIDE SEQUENCE</scope>
    <source>
        <strain evidence="2">136</strain>
    </source>
</reference>
<dbReference type="SUPFAM" id="SSF55608">
    <property type="entry name" value="Homing endonucleases"/>
    <property type="match status" value="2"/>
</dbReference>
<protein>
    <submittedName>
        <fullName evidence="2">Orf411</fullName>
    </submittedName>
</protein>
<keyword evidence="2" id="KW-0496">Mitochondrion</keyword>
<dbReference type="InterPro" id="IPR051289">
    <property type="entry name" value="LAGLIDADG_Endonuclease"/>
</dbReference>
<geneLocation type="mitochondrion" evidence="2"/>
<feature type="non-terminal residue" evidence="2">
    <location>
        <position position="1"/>
    </location>
</feature>
<reference evidence="2" key="2">
    <citation type="journal article" date="2002" name="Mol. Biol. Evol.">
        <title>Hyaloraphidium curvatum: a linear mitochondrial genome, tRNA editing, and an evolutionary link to lower fungi.</title>
        <authorList>
            <person name="Forget L."/>
            <person name="Ustinova J."/>
            <person name="Wang Z."/>
            <person name="Huss V.A."/>
            <person name="Franz Lang B."/>
        </authorList>
    </citation>
    <scope>NUCLEOTIDE SEQUENCE</scope>
    <source>
        <strain evidence="2">136</strain>
    </source>
</reference>
<feature type="domain" description="Homing endonuclease LAGLIDADG" evidence="1">
    <location>
        <begin position="96"/>
        <end position="186"/>
    </location>
</feature>
<dbReference type="GO" id="GO:0005739">
    <property type="term" value="C:mitochondrion"/>
    <property type="evidence" value="ECO:0007669"/>
    <property type="project" value="UniProtKB-ARBA"/>
</dbReference>
<dbReference type="PANTHER" id="PTHR36181:SF2">
    <property type="entry name" value="INTRON-ENCODED ENDONUCLEASE AI3-RELATED"/>
    <property type="match status" value="1"/>
</dbReference>
<dbReference type="RefSeq" id="NP_150346.1">
    <property type="nucleotide sequence ID" value="NC_003053.1"/>
</dbReference>
<evidence type="ECO:0000259" key="1">
    <source>
        <dbReference type="Pfam" id="PF00961"/>
    </source>
</evidence>
<dbReference type="Gene3D" id="3.10.28.10">
    <property type="entry name" value="Homing endonucleases"/>
    <property type="match status" value="2"/>
</dbReference>
<name>Q950N2_9FUNG</name>
<feature type="domain" description="Homing endonuclease LAGLIDADG" evidence="1">
    <location>
        <begin position="228"/>
        <end position="325"/>
    </location>
</feature>
<evidence type="ECO:0000313" key="2">
    <source>
        <dbReference type="EMBL" id="AAK84276.1"/>
    </source>
</evidence>
<dbReference type="PANTHER" id="PTHR36181">
    <property type="entry name" value="INTRON-ENCODED ENDONUCLEASE AI3-RELATED"/>
    <property type="match status" value="1"/>
</dbReference>
<dbReference type="Pfam" id="PF00961">
    <property type="entry name" value="LAGLIDADG_1"/>
    <property type="match status" value="2"/>
</dbReference>
<dbReference type="InterPro" id="IPR004860">
    <property type="entry name" value="LAGLIDADG_dom"/>
</dbReference>